<name>A0A1L8CL97_9PROT</name>
<gene>
    <name evidence="1" type="ORF">MMIC_P0616</name>
</gene>
<reference evidence="1 2" key="1">
    <citation type="journal article" date="2017" name="Arch. Microbiol.">
        <title>Mariprofundus micogutta sp. nov., a novel iron-oxidizing zetaproteobacterium isolated from a deep-sea hydrothermal field at the Bayonnaise knoll of the Izu-Ogasawara arc, and a description of Mariprofundales ord. nov. and Zetaproteobacteria classis nov.</title>
        <authorList>
            <person name="Makita H."/>
            <person name="Tanaka E."/>
            <person name="Mitsunobu S."/>
            <person name="Miyazaki M."/>
            <person name="Nunoura T."/>
            <person name="Uematsu K."/>
            <person name="Takaki Y."/>
            <person name="Nishi S."/>
            <person name="Shimamura S."/>
            <person name="Takai K."/>
        </authorList>
    </citation>
    <scope>NUCLEOTIDE SEQUENCE [LARGE SCALE GENOMIC DNA]</scope>
    <source>
        <strain evidence="1 2">ET2</strain>
    </source>
</reference>
<dbReference type="RefSeq" id="WP_072658921.1">
    <property type="nucleotide sequence ID" value="NZ_BDFD01000003.1"/>
</dbReference>
<dbReference type="EMBL" id="BDFD01000003">
    <property type="protein sequence ID" value="GAV19665.1"/>
    <property type="molecule type" value="Genomic_DNA"/>
</dbReference>
<organism evidence="1 2">
    <name type="scientific">Mariprofundus micogutta</name>
    <dbReference type="NCBI Taxonomy" id="1921010"/>
    <lineage>
        <taxon>Bacteria</taxon>
        <taxon>Pseudomonadati</taxon>
        <taxon>Pseudomonadota</taxon>
        <taxon>Candidatius Mariprofundia</taxon>
        <taxon>Mariprofundales</taxon>
        <taxon>Mariprofundaceae</taxon>
        <taxon>Mariprofundus</taxon>
    </lineage>
</organism>
<dbReference type="Proteomes" id="UP000231632">
    <property type="component" value="Unassembled WGS sequence"/>
</dbReference>
<accession>A0A1L8CL97</accession>
<sequence>MGIFPPGARWYLAAIAVVSLLSVAMHLSIQIRAQEQAENLIHQWGEEAGINIGSVRYHLLRNGLILKNVQLERQRDSLAIAHLFIHANPKLLTGENPKIGQVEIIGFDAVVWNPEQRAAWKDDQKLLRIWQATQSLTVSNASLTLYLKDKLTPPIKLDSLSMDLKIQKAVRNISARARLAGAPVQWQWSYHDKPEKQNKWSAKGEAEWRNVDSILLTNALGLVQTDGLLSGRTNWTINNNGSTSIQGKAELSDEPNTAPSHEINWSGNQIENEWKLDVAARDWPVQLWAKSLPSFAEKTLSHALLDADLRWIQKNNNWNLSTAQAKLSKVRYADSHQTENNRHDWTWDEINLKDVWLNFSSRKMHAASITTDHSLMIFQPHQHAVRPANSSHGNRHTGYWDISADKIDVSHMTLGLATSQGKLLLPELKGYCSWSLSDKINFNLRSMQQHDETVNNQDTTQPAEWRLNGQAHYKHGAVKKSEFRLRGNHIDLALLRPFIPLQGDSNRSMGLSGESDLNLSVSITDGLWRAHGKASAADVQISHAGDTWTAKRVETRFGPVGMELDSQQIDLFNANDWHYTTALKPLPGYLPATDRKADTPHSHISWWKKKLSTSNWEIGQLNWENGRVSIGNNDATWMEQLNIQINSIKPDHWASITADGRVGQGKASLNGHWYVLSDNQRFKGRVSIDNSLPFFLHDWMFASGMPRLVRGRISAQLNIKDGEAGNSYASLVKLKLARAVTETRVSPDDPMIERTGFSTQGLLERLSQSNDIISLNFENHGDWNTQPLDLHRLGLSMQRTLQQAATGNTTDAPDTKAKPVNTEAPIIGTRIRLREEGRLSLNERIRLRSALRDLKNRSGWTLDLVPKWTGKSIDAETIKRIRYTQKMIERFARYQSLPADMIYPTWPTPKDHANEIGSIQVTLTPPRHKL</sequence>
<dbReference type="OrthoDB" id="5287968at2"/>
<dbReference type="STRING" id="1921010.MMIC_P0616"/>
<proteinExistence type="predicted"/>
<protein>
    <submittedName>
        <fullName evidence="1">Uncharacterized protein</fullName>
    </submittedName>
</protein>
<comment type="caution">
    <text evidence="1">The sequence shown here is derived from an EMBL/GenBank/DDBJ whole genome shotgun (WGS) entry which is preliminary data.</text>
</comment>
<keyword evidence="2" id="KW-1185">Reference proteome</keyword>
<evidence type="ECO:0000313" key="2">
    <source>
        <dbReference type="Proteomes" id="UP000231632"/>
    </source>
</evidence>
<dbReference type="AlphaFoldDB" id="A0A1L8CL97"/>
<evidence type="ECO:0000313" key="1">
    <source>
        <dbReference type="EMBL" id="GAV19665.1"/>
    </source>
</evidence>